<keyword evidence="8" id="KW-1185">Reference proteome</keyword>
<evidence type="ECO:0000256" key="2">
    <source>
        <dbReference type="ARBA" id="ARBA00009533"/>
    </source>
</evidence>
<dbReference type="Pfam" id="PF00282">
    <property type="entry name" value="Pyridoxal_deC"/>
    <property type="match status" value="1"/>
</dbReference>
<dbReference type="Proteomes" id="UP001595616">
    <property type="component" value="Unassembled WGS sequence"/>
</dbReference>
<dbReference type="SUPFAM" id="SSF53383">
    <property type="entry name" value="PLP-dependent transferases"/>
    <property type="match status" value="1"/>
</dbReference>
<comment type="caution">
    <text evidence="7">The sequence shown here is derived from an EMBL/GenBank/DDBJ whole genome shotgun (WGS) entry which is preliminary data.</text>
</comment>
<dbReference type="InterPro" id="IPR002129">
    <property type="entry name" value="PyrdxlP-dep_de-COase"/>
</dbReference>
<dbReference type="PANTHER" id="PTHR45677:SF8">
    <property type="entry name" value="CYSTEINE SULFINIC ACID DECARBOXYLASE"/>
    <property type="match status" value="1"/>
</dbReference>
<gene>
    <name evidence="7" type="ORF">ACFOOI_03145</name>
</gene>
<accession>A0ABV7YUQ5</accession>
<protein>
    <submittedName>
        <fullName evidence="7">Pyridoxal phosphate-dependent decarboxylase family protein</fullName>
    </submittedName>
</protein>
<evidence type="ECO:0000256" key="6">
    <source>
        <dbReference type="RuleBase" id="RU000382"/>
    </source>
</evidence>
<dbReference type="Gene3D" id="3.90.1150.170">
    <property type="match status" value="1"/>
</dbReference>
<evidence type="ECO:0000256" key="3">
    <source>
        <dbReference type="ARBA" id="ARBA00022793"/>
    </source>
</evidence>
<comment type="similarity">
    <text evidence="2 6">Belongs to the group II decarboxylase family.</text>
</comment>
<evidence type="ECO:0000256" key="4">
    <source>
        <dbReference type="ARBA" id="ARBA00022898"/>
    </source>
</evidence>
<evidence type="ECO:0000256" key="5">
    <source>
        <dbReference type="ARBA" id="ARBA00023239"/>
    </source>
</evidence>
<keyword evidence="4 6" id="KW-0663">Pyridoxal phosphate</keyword>
<keyword evidence="5 6" id="KW-0456">Lyase</keyword>
<evidence type="ECO:0000313" key="8">
    <source>
        <dbReference type="Proteomes" id="UP001595616"/>
    </source>
</evidence>
<evidence type="ECO:0000256" key="1">
    <source>
        <dbReference type="ARBA" id="ARBA00001933"/>
    </source>
</evidence>
<sequence>MQNIYDSEEFRAQGHQIIDALADYLKSIEDGTLTEVIPYVEPEDSYDFWKNDLAEGQTGLMDFVNETIKRSNHLHHPKYMGHQVSAPSPVAALMGVVTGLLNNGGAVYEMGLVNNPLERVLSKYLAEKLGFGDESDGFLTSGGTLANLTALLAARAKYSSVWSEGTTEKLAIMVSEEAHYCVDRAARIMGLGESGIIKIPVNDRFKLKTELLEEYYQDATAKGFRVFAIIGSACSTSTGSYDNLQEIGEFAQKNNLWFHIDGAHGGAVAFSSKYKSLLKGVALADSIIIDWHKMLLAPALITAVVFKKGSDAYATFHQKAQYLWDNALSKDWFNSGKRTFECTKLMMSVKVYGMIKAHGDLIFEEHVDYLYDLAKTFANLIKSLNDFELGHEPEANIVCFRMKTENSNEINATIRRKLLEKGEFYIVSTTLNGDTYLRVSLMNQNTKVSDLESLLENIREIKSEL</sequence>
<comment type="cofactor">
    <cofactor evidence="1 6">
        <name>pyridoxal 5'-phosphate</name>
        <dbReference type="ChEBI" id="CHEBI:597326"/>
    </cofactor>
</comment>
<dbReference type="PANTHER" id="PTHR45677">
    <property type="entry name" value="GLUTAMATE DECARBOXYLASE-RELATED"/>
    <property type="match status" value="1"/>
</dbReference>
<dbReference type="InterPro" id="IPR015421">
    <property type="entry name" value="PyrdxlP-dep_Trfase_major"/>
</dbReference>
<dbReference type="Gene3D" id="3.40.640.10">
    <property type="entry name" value="Type I PLP-dependent aspartate aminotransferase-like (Major domain)"/>
    <property type="match status" value="1"/>
</dbReference>
<dbReference type="RefSeq" id="WP_379834958.1">
    <property type="nucleotide sequence ID" value="NZ_JBHRYQ010000001.1"/>
</dbReference>
<dbReference type="InterPro" id="IPR010977">
    <property type="entry name" value="Aromatic_deC"/>
</dbReference>
<dbReference type="InterPro" id="IPR015424">
    <property type="entry name" value="PyrdxlP-dep_Trfase"/>
</dbReference>
<keyword evidence="3" id="KW-0210">Decarboxylase</keyword>
<reference evidence="8" key="1">
    <citation type="journal article" date="2019" name="Int. J. Syst. Evol. Microbiol.">
        <title>The Global Catalogue of Microorganisms (GCM) 10K type strain sequencing project: providing services to taxonomists for standard genome sequencing and annotation.</title>
        <authorList>
            <consortium name="The Broad Institute Genomics Platform"/>
            <consortium name="The Broad Institute Genome Sequencing Center for Infectious Disease"/>
            <person name="Wu L."/>
            <person name="Ma J."/>
        </authorList>
    </citation>
    <scope>NUCLEOTIDE SEQUENCE [LARGE SCALE GENOMIC DNA]</scope>
    <source>
        <strain evidence="8">CECT 7956</strain>
    </source>
</reference>
<evidence type="ECO:0000313" key="7">
    <source>
        <dbReference type="EMBL" id="MFC3809638.1"/>
    </source>
</evidence>
<dbReference type="PRINTS" id="PR00800">
    <property type="entry name" value="YHDCRBOXLASE"/>
</dbReference>
<organism evidence="7 8">
    <name type="scientific">Lacihabitans lacunae</name>
    <dbReference type="NCBI Taxonomy" id="1028214"/>
    <lineage>
        <taxon>Bacteria</taxon>
        <taxon>Pseudomonadati</taxon>
        <taxon>Bacteroidota</taxon>
        <taxon>Cytophagia</taxon>
        <taxon>Cytophagales</taxon>
        <taxon>Leadbetterellaceae</taxon>
        <taxon>Lacihabitans</taxon>
    </lineage>
</organism>
<name>A0ABV7YUQ5_9BACT</name>
<dbReference type="EMBL" id="JBHRYQ010000001">
    <property type="protein sequence ID" value="MFC3809638.1"/>
    <property type="molecule type" value="Genomic_DNA"/>
</dbReference>
<proteinExistence type="inferred from homology"/>